<dbReference type="Proteomes" id="UP000765509">
    <property type="component" value="Unassembled WGS sequence"/>
</dbReference>
<keyword evidence="3" id="KW-1185">Reference proteome</keyword>
<dbReference type="AlphaFoldDB" id="A0A9Q3JY44"/>
<reference evidence="2" key="1">
    <citation type="submission" date="2021-03" db="EMBL/GenBank/DDBJ databases">
        <title>Draft genome sequence of rust myrtle Austropuccinia psidii MF-1, a brazilian biotype.</title>
        <authorList>
            <person name="Quecine M.C."/>
            <person name="Pachon D.M.R."/>
            <person name="Bonatelli M.L."/>
            <person name="Correr F.H."/>
            <person name="Franceschini L.M."/>
            <person name="Leite T.F."/>
            <person name="Margarido G.R.A."/>
            <person name="Almeida C.A."/>
            <person name="Ferrarezi J.A."/>
            <person name="Labate C.A."/>
        </authorList>
    </citation>
    <scope>NUCLEOTIDE SEQUENCE</scope>
    <source>
        <strain evidence="2">MF-1</strain>
    </source>
</reference>
<protein>
    <submittedName>
        <fullName evidence="2">Uncharacterized protein</fullName>
    </submittedName>
</protein>
<dbReference type="EMBL" id="AVOT02085123">
    <property type="protein sequence ID" value="MBW0569852.1"/>
    <property type="molecule type" value="Genomic_DNA"/>
</dbReference>
<evidence type="ECO:0000256" key="1">
    <source>
        <dbReference type="SAM" id="MobiDB-lite"/>
    </source>
</evidence>
<accession>A0A9Q3JY44</accession>
<organism evidence="2 3">
    <name type="scientific">Austropuccinia psidii MF-1</name>
    <dbReference type="NCBI Taxonomy" id="1389203"/>
    <lineage>
        <taxon>Eukaryota</taxon>
        <taxon>Fungi</taxon>
        <taxon>Dikarya</taxon>
        <taxon>Basidiomycota</taxon>
        <taxon>Pucciniomycotina</taxon>
        <taxon>Pucciniomycetes</taxon>
        <taxon>Pucciniales</taxon>
        <taxon>Sphaerophragmiaceae</taxon>
        <taxon>Austropuccinia</taxon>
    </lineage>
</organism>
<proteinExistence type="predicted"/>
<name>A0A9Q3JY44_9BASI</name>
<gene>
    <name evidence="2" type="ORF">O181_109567</name>
</gene>
<feature type="compositionally biased region" description="Basic and acidic residues" evidence="1">
    <location>
        <begin position="110"/>
        <end position="121"/>
    </location>
</feature>
<sequence length="121" mass="14236">MQPKFHSRGHCQTIQDIRKRANIGKFSLYESIRSKKKQPLMVEFEDKPRERGTEVAKKKNSCHNCGLTDHYANNFPRAKKKVYAIEKVPEEETPTEDSDQTPWVMPSENHLMRTETQEKNF</sequence>
<evidence type="ECO:0000313" key="3">
    <source>
        <dbReference type="Proteomes" id="UP000765509"/>
    </source>
</evidence>
<comment type="caution">
    <text evidence="2">The sequence shown here is derived from an EMBL/GenBank/DDBJ whole genome shotgun (WGS) entry which is preliminary data.</text>
</comment>
<evidence type="ECO:0000313" key="2">
    <source>
        <dbReference type="EMBL" id="MBW0569852.1"/>
    </source>
</evidence>
<feature type="region of interest" description="Disordered" evidence="1">
    <location>
        <begin position="89"/>
        <end position="121"/>
    </location>
</feature>